<proteinExistence type="predicted"/>
<organism evidence="1 2">
    <name type="scientific">Chitinibacter fontanus</name>
    <dbReference type="NCBI Taxonomy" id="1737446"/>
    <lineage>
        <taxon>Bacteria</taxon>
        <taxon>Pseudomonadati</taxon>
        <taxon>Pseudomonadota</taxon>
        <taxon>Betaproteobacteria</taxon>
        <taxon>Neisseriales</taxon>
        <taxon>Chitinibacteraceae</taxon>
        <taxon>Chitinibacter</taxon>
    </lineage>
</organism>
<dbReference type="PANTHER" id="PTHR34290">
    <property type="entry name" value="SI:CH73-390P7.2"/>
    <property type="match status" value="1"/>
</dbReference>
<dbReference type="EMBL" id="CP058952">
    <property type="protein sequence ID" value="QLI81643.1"/>
    <property type="molecule type" value="Genomic_DNA"/>
</dbReference>
<keyword evidence="2" id="KW-1185">Reference proteome</keyword>
<evidence type="ECO:0000313" key="2">
    <source>
        <dbReference type="Proteomes" id="UP000510822"/>
    </source>
</evidence>
<dbReference type="InterPro" id="IPR044691">
    <property type="entry name" value="DCC1_Trx"/>
</dbReference>
<name>A0A7D5Z695_9NEIS</name>
<dbReference type="GO" id="GO:0015035">
    <property type="term" value="F:protein-disulfide reductase activity"/>
    <property type="evidence" value="ECO:0007669"/>
    <property type="project" value="InterPro"/>
</dbReference>
<dbReference type="KEGG" id="cfon:HZU75_08925"/>
<dbReference type="AlphaFoldDB" id="A0A7D5Z695"/>
<accession>A0A7D5Z695</accession>
<gene>
    <name evidence="1" type="ORF">HZU75_08925</name>
</gene>
<sequence length="139" mass="15910">MPRYQIFYDDACPMCRFEMLRLQRLSVAGQFELIDISAADFIAADYGVTQQALETLLHIREQQGTCFGPWQTGIEAIACLYTAIGQGWWTGPLRWRATRGVMARMYRWVAANRYVVSRVLGFQAHQRCSTGYCSNKKLA</sequence>
<dbReference type="Proteomes" id="UP000510822">
    <property type="component" value="Chromosome"/>
</dbReference>
<protein>
    <submittedName>
        <fullName evidence="1">DUF393 domain-containing protein</fullName>
    </submittedName>
</protein>
<reference evidence="1 2" key="1">
    <citation type="journal article" date="2016" name="Int. J. Syst. Evol. Microbiol.">
        <title>Chitinibacter fontanus sp. nov., isolated from a spring.</title>
        <authorList>
            <person name="Sheu S.Y."/>
            <person name="Li Y.S."/>
            <person name="Young C.C."/>
            <person name="Chen W.M."/>
        </authorList>
    </citation>
    <scope>NUCLEOTIDE SEQUENCE [LARGE SCALE GENOMIC DNA]</scope>
    <source>
        <strain evidence="1 2">STM-7</strain>
    </source>
</reference>
<dbReference type="PANTHER" id="PTHR34290:SF2">
    <property type="entry name" value="OS04G0668800 PROTEIN"/>
    <property type="match status" value="1"/>
</dbReference>
<dbReference type="RefSeq" id="WP_180305753.1">
    <property type="nucleotide sequence ID" value="NZ_CP058952.1"/>
</dbReference>
<dbReference type="Pfam" id="PF04134">
    <property type="entry name" value="DCC1-like"/>
    <property type="match status" value="1"/>
</dbReference>
<evidence type="ECO:0000313" key="1">
    <source>
        <dbReference type="EMBL" id="QLI81643.1"/>
    </source>
</evidence>
<dbReference type="InterPro" id="IPR007263">
    <property type="entry name" value="DCC1-like"/>
</dbReference>